<comment type="caution">
    <text evidence="6">The sequence shown here is derived from an EMBL/GenBank/DDBJ whole genome shotgun (WGS) entry which is preliminary data.</text>
</comment>
<dbReference type="InterPro" id="IPR051259">
    <property type="entry name" value="rRNA_Methyltransferase"/>
</dbReference>
<dbReference type="Pfam" id="PF22435">
    <property type="entry name" value="MRM3-like_sub_bind"/>
    <property type="match status" value="1"/>
</dbReference>
<dbReference type="SUPFAM" id="SSF55315">
    <property type="entry name" value="L30e-like"/>
    <property type="match status" value="1"/>
</dbReference>
<accession>A0ABY0FHD2</accession>
<evidence type="ECO:0000259" key="5">
    <source>
        <dbReference type="Pfam" id="PF22435"/>
    </source>
</evidence>
<keyword evidence="2 6" id="KW-0489">Methyltransferase</keyword>
<dbReference type="EMBL" id="PRLK01000010">
    <property type="protein sequence ID" value="RYC72370.1"/>
    <property type="molecule type" value="Genomic_DNA"/>
</dbReference>
<dbReference type="Pfam" id="PF00588">
    <property type="entry name" value="SpoU_methylase"/>
    <property type="match status" value="1"/>
</dbReference>
<keyword evidence="3 6" id="KW-0808">Transferase</keyword>
<organism evidence="6 7">
    <name type="scientific">Candidatus Nanogingivalis gingivitcus</name>
    <dbReference type="NCBI Taxonomy" id="2171992"/>
    <lineage>
        <taxon>Bacteria</taxon>
        <taxon>Candidatus Saccharimonadota</taxon>
        <taxon>Candidatus Nanosyncoccalia</taxon>
        <taxon>Candidatus Nanogingivales</taxon>
        <taxon>Candidatus Nanogingivalaceae</taxon>
        <taxon>Candidatus Nanogingivalis</taxon>
    </lineage>
</organism>
<dbReference type="Gene3D" id="3.40.1280.10">
    <property type="match status" value="1"/>
</dbReference>
<dbReference type="InterPro" id="IPR053888">
    <property type="entry name" value="MRM3-like_sub_bind"/>
</dbReference>
<dbReference type="SUPFAM" id="SSF75217">
    <property type="entry name" value="alpha/beta knot"/>
    <property type="match status" value="1"/>
</dbReference>
<evidence type="ECO:0000259" key="4">
    <source>
        <dbReference type="Pfam" id="PF00588"/>
    </source>
</evidence>
<dbReference type="GO" id="GO:0032259">
    <property type="term" value="P:methylation"/>
    <property type="evidence" value="ECO:0007669"/>
    <property type="project" value="UniProtKB-KW"/>
</dbReference>
<evidence type="ECO:0000313" key="6">
    <source>
        <dbReference type="EMBL" id="RYC72370.1"/>
    </source>
</evidence>
<dbReference type="InterPro" id="IPR001537">
    <property type="entry name" value="SpoU_MeTrfase"/>
</dbReference>
<evidence type="ECO:0000256" key="3">
    <source>
        <dbReference type="ARBA" id="ARBA00022679"/>
    </source>
</evidence>
<dbReference type="Gene3D" id="3.30.1330.30">
    <property type="match status" value="1"/>
</dbReference>
<dbReference type="RefSeq" id="WP_129718968.1">
    <property type="nucleotide sequence ID" value="NZ_PRLK01000010.1"/>
</dbReference>
<gene>
    <name evidence="6" type="primary">rlmB</name>
    <name evidence="6" type="ORF">G6CMJM_00577</name>
</gene>
<comment type="similarity">
    <text evidence="1">Belongs to the class IV-like SAM-binding methyltransferase superfamily. RNA methyltransferase TrmH family.</text>
</comment>
<feature type="domain" description="MRM3-like substrate binding" evidence="5">
    <location>
        <begin position="9"/>
        <end position="97"/>
    </location>
</feature>
<dbReference type="GO" id="GO:0008168">
    <property type="term" value="F:methyltransferase activity"/>
    <property type="evidence" value="ECO:0007669"/>
    <property type="project" value="UniProtKB-KW"/>
</dbReference>
<protein>
    <submittedName>
        <fullName evidence="6">23S rRNA (Guanosine-2'-O-)-methyltransferase RlmB</fullName>
        <ecNumber evidence="6">2.1.1.185</ecNumber>
    </submittedName>
</protein>
<evidence type="ECO:0000256" key="1">
    <source>
        <dbReference type="ARBA" id="ARBA00007228"/>
    </source>
</evidence>
<dbReference type="InterPro" id="IPR029028">
    <property type="entry name" value="Alpha/beta_knot_MTases"/>
</dbReference>
<dbReference type="CDD" id="cd18095">
    <property type="entry name" value="SpoU-like_rRNA-MTase"/>
    <property type="match status" value="1"/>
</dbReference>
<sequence>MQAISSNKNIFVKKLIQLSSSSKARRKQGLTIVEGIHLTSEYLKKVGSPEYCILASDIDNSEINDIVLECQKRKVKIITIEQNIYTKISPVVTSAGIMFVIKNTNSAVDINYEIGTVILDGVQDAGNLGTILRSAVATGVKQIICSQNTVSAWSPKVLRAGMGAHYSLNIIENQNLTDIVPNFKVPIFTTSLKATNSIYQTNLSGEVVWIFGNEGQGVSKEIQALVTNHIIIPQSSNIESLNVAMAATICMFEKMRQSL</sequence>
<proteinExistence type="inferred from homology"/>
<dbReference type="PANTHER" id="PTHR43191:SF2">
    <property type="entry name" value="RRNA METHYLTRANSFERASE 3, MITOCHONDRIAL"/>
    <property type="match status" value="1"/>
</dbReference>
<evidence type="ECO:0000313" key="7">
    <source>
        <dbReference type="Proteomes" id="UP001190925"/>
    </source>
</evidence>
<name>A0ABY0FHD2_9BACT</name>
<reference evidence="6 7" key="2">
    <citation type="journal article" date="2020" name="Cell Rep.">
        <title>Acquisition and Adaptation of Ultra-small Parasitic Reduced Genome Bacteria to Mammalian Hosts.</title>
        <authorList>
            <person name="McLean J.S."/>
            <person name="Bor B."/>
            <person name="Kerns K.A."/>
            <person name="Liu Q."/>
            <person name="To T.T."/>
            <person name="Solden L."/>
            <person name="Hendrickson E.L."/>
            <person name="Wrighton K."/>
            <person name="Shi W."/>
            <person name="He X."/>
        </authorList>
    </citation>
    <scope>NUCLEOTIDE SEQUENCE [LARGE SCALE GENOMIC DNA]</scope>
    <source>
        <strain evidence="6 7">TM7_CMJM_G6_1_HOT_870</strain>
    </source>
</reference>
<evidence type="ECO:0000256" key="2">
    <source>
        <dbReference type="ARBA" id="ARBA00022603"/>
    </source>
</evidence>
<reference evidence="6 7" key="1">
    <citation type="journal article" date="2018" name="bioRxiv">
        <title>Evidence of independent acquisition and adaption of ultra-small bacteria to human hosts across the highly diverse yet reduced genomes of the phylum Saccharibacteria.</title>
        <authorList>
            <person name="McLean J.S."/>
            <person name="Bor B."/>
            <person name="To T.T."/>
            <person name="Liu Q."/>
            <person name="Kearns K.A."/>
            <person name="Solden L.M."/>
            <person name="Wrighton K.C."/>
            <person name="He X."/>
            <person name="Shi W."/>
        </authorList>
    </citation>
    <scope>NUCLEOTIDE SEQUENCE [LARGE SCALE GENOMIC DNA]</scope>
    <source>
        <strain evidence="6 7">TM7_CMJM_G6_1_HOT_870</strain>
    </source>
</reference>
<feature type="domain" description="tRNA/rRNA methyltransferase SpoU type" evidence="4">
    <location>
        <begin position="116"/>
        <end position="252"/>
    </location>
</feature>
<dbReference type="Proteomes" id="UP001190925">
    <property type="component" value="Unassembled WGS sequence"/>
</dbReference>
<dbReference type="InterPro" id="IPR029026">
    <property type="entry name" value="tRNA_m1G_MTases_N"/>
</dbReference>
<dbReference type="PANTHER" id="PTHR43191">
    <property type="entry name" value="RRNA METHYLTRANSFERASE 3"/>
    <property type="match status" value="1"/>
</dbReference>
<dbReference type="EC" id="2.1.1.185" evidence="6"/>
<keyword evidence="7" id="KW-1185">Reference proteome</keyword>
<dbReference type="InterPro" id="IPR029064">
    <property type="entry name" value="Ribosomal_eL30-like_sf"/>
</dbReference>